<reference evidence="8" key="1">
    <citation type="journal article" date="2019" name="Int. J. Syst. Evol. Microbiol.">
        <title>The Global Catalogue of Microorganisms (GCM) 10K type strain sequencing project: providing services to taxonomists for standard genome sequencing and annotation.</title>
        <authorList>
            <consortium name="The Broad Institute Genomics Platform"/>
            <consortium name="The Broad Institute Genome Sequencing Center for Infectious Disease"/>
            <person name="Wu L."/>
            <person name="Ma J."/>
        </authorList>
    </citation>
    <scope>NUCLEOTIDE SEQUENCE [LARGE SCALE GENOMIC DNA]</scope>
    <source>
        <strain evidence="8">2902at01</strain>
    </source>
</reference>
<evidence type="ECO:0000313" key="8">
    <source>
        <dbReference type="Proteomes" id="UP001595868"/>
    </source>
</evidence>
<accession>A0ABV8KQA3</accession>
<dbReference type="RefSeq" id="WP_377548378.1">
    <property type="nucleotide sequence ID" value="NZ_JBHSBN010000014.1"/>
</dbReference>
<dbReference type="InterPro" id="IPR035992">
    <property type="entry name" value="Ricin_B-like_lectins"/>
</dbReference>
<gene>
    <name evidence="7" type="ORF">ACFOX0_20570</name>
</gene>
<feature type="domain" description="Ricin B lectin" evidence="6">
    <location>
        <begin position="335"/>
        <end position="463"/>
    </location>
</feature>
<evidence type="ECO:0000259" key="6">
    <source>
        <dbReference type="SMART" id="SM00458"/>
    </source>
</evidence>
<feature type="signal peptide" evidence="5">
    <location>
        <begin position="1"/>
        <end position="31"/>
    </location>
</feature>
<proteinExistence type="inferred from homology"/>
<dbReference type="InterPro" id="IPR006710">
    <property type="entry name" value="Glyco_hydro_43"/>
</dbReference>
<evidence type="ECO:0000313" key="7">
    <source>
        <dbReference type="EMBL" id="MFC4108315.1"/>
    </source>
</evidence>
<dbReference type="PANTHER" id="PTHR22925">
    <property type="entry name" value="GLYCOSYL HYDROLASE 43 FAMILY MEMBER"/>
    <property type="match status" value="1"/>
</dbReference>
<evidence type="ECO:0000256" key="2">
    <source>
        <dbReference type="ARBA" id="ARBA00022801"/>
    </source>
</evidence>
<dbReference type="PROSITE" id="PS50231">
    <property type="entry name" value="RICIN_B_LECTIN"/>
    <property type="match status" value="1"/>
</dbReference>
<dbReference type="Gene3D" id="2.115.10.20">
    <property type="entry name" value="Glycosyl hydrolase domain, family 43"/>
    <property type="match status" value="1"/>
</dbReference>
<comment type="similarity">
    <text evidence="1 4">Belongs to the glycosyl hydrolase 43 family.</text>
</comment>
<dbReference type="InterPro" id="IPR023296">
    <property type="entry name" value="Glyco_hydro_beta-prop_sf"/>
</dbReference>
<evidence type="ECO:0000256" key="3">
    <source>
        <dbReference type="ARBA" id="ARBA00023295"/>
    </source>
</evidence>
<dbReference type="InterPro" id="IPR000772">
    <property type="entry name" value="Ricin_B_lectin"/>
</dbReference>
<sequence length="463" mass="48665">MHAKTARWSTRLAAGLTAVLTVLAGAPPAGAATGTITPGTMWTDTAGNRLQAHGVGIFTVGSTYYMVGEDKSAGSTFTAVACYSSTDLTHWTRQTNALSRQPSGDLAAGRIVERPKVLYNSTTGKYVMWLHIDNTSYSDRRAGVATSSTPCGPYTYLGATGPLGRQSRDLGLFKDDDGTGYLMHDDPAGQLRIDRLSADYTSAQSAVASFPELESPAIAKVGGRYFLMASHLTGWGTNDNVYATATSLAGPWSGFSNVAPAGTRTYNSQTSFLLPVTGSAGTSYVYLGDRWNSGDLNSSVPVWLPVTLNGTTGTAALSWYPSWGIDTATGSISLPTYHRLTGVQSNRCLDLVGGSQANGTTTQIADCTGGAGQTFTPTTAAELRVYGNKCLQARNQGTSAGTAVEVWDCTGGVNQMWMLSDDGTVVGVQSRLCLDVNGQATANGTRVQLWTCNGGANQKWNRG</sequence>
<dbReference type="PANTHER" id="PTHR22925:SF3">
    <property type="entry name" value="GLYCOSYL HYDROLASE FAMILY PROTEIN 43"/>
    <property type="match status" value="1"/>
</dbReference>
<dbReference type="Gene3D" id="2.80.10.50">
    <property type="match status" value="1"/>
</dbReference>
<organism evidence="7 8">
    <name type="scientific">Micromonospora zhanjiangensis</name>
    <dbReference type="NCBI Taxonomy" id="1522057"/>
    <lineage>
        <taxon>Bacteria</taxon>
        <taxon>Bacillati</taxon>
        <taxon>Actinomycetota</taxon>
        <taxon>Actinomycetes</taxon>
        <taxon>Micromonosporales</taxon>
        <taxon>Micromonosporaceae</taxon>
        <taxon>Micromonospora</taxon>
    </lineage>
</organism>
<dbReference type="CDD" id="cd23418">
    <property type="entry name" value="beta-trefoil_Ricin_XLN-like"/>
    <property type="match status" value="1"/>
</dbReference>
<comment type="caution">
    <text evidence="7">The sequence shown here is derived from an EMBL/GenBank/DDBJ whole genome shotgun (WGS) entry which is preliminary data.</text>
</comment>
<dbReference type="SMART" id="SM00458">
    <property type="entry name" value="RICIN"/>
    <property type="match status" value="1"/>
</dbReference>
<dbReference type="EMBL" id="JBHSBN010000014">
    <property type="protein sequence ID" value="MFC4108315.1"/>
    <property type="molecule type" value="Genomic_DNA"/>
</dbReference>
<keyword evidence="3 4" id="KW-0326">Glycosidase</keyword>
<dbReference type="Pfam" id="PF04616">
    <property type="entry name" value="Glyco_hydro_43"/>
    <property type="match status" value="1"/>
</dbReference>
<feature type="chain" id="PRO_5047224717" evidence="5">
    <location>
        <begin position="32"/>
        <end position="463"/>
    </location>
</feature>
<dbReference type="Proteomes" id="UP001595868">
    <property type="component" value="Unassembled WGS sequence"/>
</dbReference>
<dbReference type="Pfam" id="PF00652">
    <property type="entry name" value="Ricin_B_lectin"/>
    <property type="match status" value="1"/>
</dbReference>
<dbReference type="CDD" id="cd18821">
    <property type="entry name" value="GH43_Pc3Gal43A-like"/>
    <property type="match status" value="1"/>
</dbReference>
<keyword evidence="8" id="KW-1185">Reference proteome</keyword>
<name>A0ABV8KQA3_9ACTN</name>
<keyword evidence="2 4" id="KW-0378">Hydrolase</keyword>
<dbReference type="SUPFAM" id="SSF75005">
    <property type="entry name" value="Arabinanase/levansucrase/invertase"/>
    <property type="match status" value="1"/>
</dbReference>
<evidence type="ECO:0000256" key="4">
    <source>
        <dbReference type="RuleBase" id="RU361187"/>
    </source>
</evidence>
<protein>
    <submittedName>
        <fullName evidence="7">Ricin-type beta-trefoil lectin domain protein</fullName>
    </submittedName>
</protein>
<evidence type="ECO:0000256" key="1">
    <source>
        <dbReference type="ARBA" id="ARBA00009865"/>
    </source>
</evidence>
<keyword evidence="5" id="KW-0732">Signal</keyword>
<evidence type="ECO:0000256" key="5">
    <source>
        <dbReference type="SAM" id="SignalP"/>
    </source>
</evidence>
<dbReference type="SUPFAM" id="SSF50370">
    <property type="entry name" value="Ricin B-like lectins"/>
    <property type="match status" value="1"/>
</dbReference>